<accession>A0ABP8JZ69</accession>
<keyword evidence="2" id="KW-1185">Reference proteome</keyword>
<reference evidence="2" key="1">
    <citation type="journal article" date="2019" name="Int. J. Syst. Evol. Microbiol.">
        <title>The Global Catalogue of Microorganisms (GCM) 10K type strain sequencing project: providing services to taxonomists for standard genome sequencing and annotation.</title>
        <authorList>
            <consortium name="The Broad Institute Genomics Platform"/>
            <consortium name="The Broad Institute Genome Sequencing Center for Infectious Disease"/>
            <person name="Wu L."/>
            <person name="Ma J."/>
        </authorList>
    </citation>
    <scope>NUCLEOTIDE SEQUENCE [LARGE SCALE GENOMIC DNA]</scope>
    <source>
        <strain evidence="2">JCM 17925</strain>
    </source>
</reference>
<organism evidence="1 2">
    <name type="scientific">Nibrella viscosa</name>
    <dbReference type="NCBI Taxonomy" id="1084524"/>
    <lineage>
        <taxon>Bacteria</taxon>
        <taxon>Pseudomonadati</taxon>
        <taxon>Bacteroidota</taxon>
        <taxon>Cytophagia</taxon>
        <taxon>Cytophagales</taxon>
        <taxon>Spirosomataceae</taxon>
        <taxon>Nibrella</taxon>
    </lineage>
</organism>
<gene>
    <name evidence="1" type="ORF">GCM10023187_08710</name>
</gene>
<dbReference type="Proteomes" id="UP001500936">
    <property type="component" value="Unassembled WGS sequence"/>
</dbReference>
<evidence type="ECO:0000313" key="1">
    <source>
        <dbReference type="EMBL" id="GAA4398245.1"/>
    </source>
</evidence>
<comment type="caution">
    <text evidence="1">The sequence shown here is derived from an EMBL/GenBank/DDBJ whole genome shotgun (WGS) entry which is preliminary data.</text>
</comment>
<dbReference type="RefSeq" id="WP_345264308.1">
    <property type="nucleotide sequence ID" value="NZ_BAABHB010000001.1"/>
</dbReference>
<protein>
    <submittedName>
        <fullName evidence="1">Uncharacterized protein</fullName>
    </submittedName>
</protein>
<dbReference type="EMBL" id="BAABHB010000001">
    <property type="protein sequence ID" value="GAA4398245.1"/>
    <property type="molecule type" value="Genomic_DNA"/>
</dbReference>
<sequence>MLKTNRVKPNPDSFSELTNKETEYFQNVPAPATLFLLTKPDADCQTLERKYGYVVLGGNNLAKARFLFSFALRTFTKKNSAYTDWSFIEPFRHPFNAMVIADNYILKDSDLIKQNLLPFLKNFLPERLDHNAFQLTILTMEVPNLKQRYQDLSQQLKQTFPYPVHICIVKCNKDELHDRNILTNYFWLSSGYGFALFNKNGNVAKDTHVSLFSRFYPNQSTVVYDGPKAVPLVGQQAVSTMCNTLGGIFKGISSGKPKNIGYETYVCGERTNRLLS</sequence>
<evidence type="ECO:0000313" key="2">
    <source>
        <dbReference type="Proteomes" id="UP001500936"/>
    </source>
</evidence>
<proteinExistence type="predicted"/>
<name>A0ABP8JZ69_9BACT</name>